<feature type="transmembrane region" description="Helical" evidence="1">
    <location>
        <begin position="12"/>
        <end position="31"/>
    </location>
</feature>
<dbReference type="KEGG" id="rpe:RPE_2094"/>
<dbReference type="EMBL" id="CP000463">
    <property type="protein sequence ID" value="ABJ06038.1"/>
    <property type="molecule type" value="Genomic_DNA"/>
</dbReference>
<feature type="transmembrane region" description="Helical" evidence="1">
    <location>
        <begin position="65"/>
        <end position="94"/>
    </location>
</feature>
<proteinExistence type="predicted"/>
<organism evidence="2">
    <name type="scientific">Rhodopseudomonas palustris (strain BisA53)</name>
    <dbReference type="NCBI Taxonomy" id="316055"/>
    <lineage>
        <taxon>Bacteria</taxon>
        <taxon>Pseudomonadati</taxon>
        <taxon>Pseudomonadota</taxon>
        <taxon>Alphaproteobacteria</taxon>
        <taxon>Hyphomicrobiales</taxon>
        <taxon>Nitrobacteraceae</taxon>
        <taxon>Rhodopseudomonas</taxon>
    </lineage>
</organism>
<dbReference type="HOGENOM" id="CLU_1979854_0_0_5"/>
<gene>
    <name evidence="2" type="ordered locus">RPE_2094</name>
</gene>
<dbReference type="AlphaFoldDB" id="Q07PU6"/>
<keyword evidence="1" id="KW-0472">Membrane</keyword>
<evidence type="ECO:0000256" key="1">
    <source>
        <dbReference type="SAM" id="Phobius"/>
    </source>
</evidence>
<accession>Q07PU6</accession>
<name>Q07PU6_RHOP5</name>
<evidence type="ECO:0000313" key="2">
    <source>
        <dbReference type="EMBL" id="ABJ06038.1"/>
    </source>
</evidence>
<sequence>MRGGFHGLRSVAVRAVVLWMVSFGLLFQALLPAIGLPSTPQAQTLAALCVAHADQAPANSSDDPHSALCLSVCALIHAAQFFVAPVVSPAIVALSTRWQRIDLASNDRLILVRTATPYSSRAPPTI</sequence>
<protein>
    <recommendedName>
        <fullName evidence="3">DUF2946 domain-containing protein</fullName>
    </recommendedName>
</protein>
<reference evidence="2" key="1">
    <citation type="submission" date="2006-09" db="EMBL/GenBank/DDBJ databases">
        <title>Complete sequence of Rhodopseudomonas palustris BisA53.</title>
        <authorList>
            <consortium name="US DOE Joint Genome Institute"/>
            <person name="Copeland A."/>
            <person name="Lucas S."/>
            <person name="Lapidus A."/>
            <person name="Barry K."/>
            <person name="Detter J.C."/>
            <person name="Glavina del Rio T."/>
            <person name="Hammon N."/>
            <person name="Israni S."/>
            <person name="Dalin E."/>
            <person name="Tice H."/>
            <person name="Pitluck S."/>
            <person name="Chain P."/>
            <person name="Malfatti S."/>
            <person name="Shin M."/>
            <person name="Vergez L."/>
            <person name="Schmutz J."/>
            <person name="Larimer F."/>
            <person name="Land M."/>
            <person name="Hauser L."/>
            <person name="Pelletier D.A."/>
            <person name="Kyrpides N."/>
            <person name="Kim E."/>
            <person name="Harwood C.S."/>
            <person name="Oda Y."/>
            <person name="Richardson P."/>
        </authorList>
    </citation>
    <scope>NUCLEOTIDE SEQUENCE [LARGE SCALE GENOMIC DNA]</scope>
    <source>
        <strain evidence="2">BisA53</strain>
    </source>
</reference>
<keyword evidence="1" id="KW-0812">Transmembrane</keyword>
<evidence type="ECO:0008006" key="3">
    <source>
        <dbReference type="Google" id="ProtNLM"/>
    </source>
</evidence>
<keyword evidence="1" id="KW-1133">Transmembrane helix</keyword>
<dbReference type="STRING" id="316055.RPE_2094"/>